<evidence type="ECO:0000313" key="2">
    <source>
        <dbReference type="Proteomes" id="UP000835052"/>
    </source>
</evidence>
<accession>A0A8S1I025</accession>
<comment type="caution">
    <text evidence="1">The sequence shown here is derived from an EMBL/GenBank/DDBJ whole genome shotgun (WGS) entry which is preliminary data.</text>
</comment>
<dbReference type="AlphaFoldDB" id="A0A8S1I025"/>
<evidence type="ECO:0000313" key="1">
    <source>
        <dbReference type="EMBL" id="CAD6199507.1"/>
    </source>
</evidence>
<organism evidence="1 2">
    <name type="scientific">Caenorhabditis auriculariae</name>
    <dbReference type="NCBI Taxonomy" id="2777116"/>
    <lineage>
        <taxon>Eukaryota</taxon>
        <taxon>Metazoa</taxon>
        <taxon>Ecdysozoa</taxon>
        <taxon>Nematoda</taxon>
        <taxon>Chromadorea</taxon>
        <taxon>Rhabditida</taxon>
        <taxon>Rhabditina</taxon>
        <taxon>Rhabditomorpha</taxon>
        <taxon>Rhabditoidea</taxon>
        <taxon>Rhabditidae</taxon>
        <taxon>Peloderinae</taxon>
        <taxon>Caenorhabditis</taxon>
    </lineage>
</organism>
<gene>
    <name evidence="1" type="ORF">CAUJ_LOCUS15409</name>
</gene>
<feature type="non-terminal residue" evidence="1">
    <location>
        <position position="1"/>
    </location>
</feature>
<reference evidence="1" key="1">
    <citation type="submission" date="2020-10" db="EMBL/GenBank/DDBJ databases">
        <authorList>
            <person name="Kikuchi T."/>
        </authorList>
    </citation>
    <scope>NUCLEOTIDE SEQUENCE</scope>
    <source>
        <strain evidence="1">NKZ352</strain>
    </source>
</reference>
<sequence>MLVVMVIFNQEDANLNSFNAQMAPNPLLRYDVSYWL</sequence>
<dbReference type="EMBL" id="CAJGYM010000180">
    <property type="protein sequence ID" value="CAD6199507.1"/>
    <property type="molecule type" value="Genomic_DNA"/>
</dbReference>
<name>A0A8S1I025_9PELO</name>
<protein>
    <submittedName>
        <fullName evidence="1">Uncharacterized protein</fullName>
    </submittedName>
</protein>
<dbReference type="Proteomes" id="UP000835052">
    <property type="component" value="Unassembled WGS sequence"/>
</dbReference>
<proteinExistence type="predicted"/>
<keyword evidence="2" id="KW-1185">Reference proteome</keyword>